<organism evidence="3 4">
    <name type="scientific">Aureococcus anophagefferens</name>
    <name type="common">Harmful bloom alga</name>
    <dbReference type="NCBI Taxonomy" id="44056"/>
    <lineage>
        <taxon>Eukaryota</taxon>
        <taxon>Sar</taxon>
        <taxon>Stramenopiles</taxon>
        <taxon>Ochrophyta</taxon>
        <taxon>Pelagophyceae</taxon>
        <taxon>Pelagomonadales</taxon>
        <taxon>Pelagomonadaceae</taxon>
        <taxon>Aureococcus</taxon>
    </lineage>
</organism>
<dbReference type="Proteomes" id="UP001363151">
    <property type="component" value="Unassembled WGS sequence"/>
</dbReference>
<name>A0ABR1GBZ8_AURAN</name>
<keyword evidence="2" id="KW-0812">Transmembrane</keyword>
<feature type="compositionally biased region" description="Gly residues" evidence="1">
    <location>
        <begin position="207"/>
        <end position="216"/>
    </location>
</feature>
<sequence>MAPCVDSATYADPVYGDGCAAWAGADCSGRAFSAELVANCTAACGGCAPSAAPTAPRGDDGDDGDDDLNSENAVMVGGGVLVVVLCVFCCFKLLPHFEYERAKHNNKLYPGTVMVVKPASPGRVAPLMFGPESYDIPTPNQQRKASERATKHLSVEHKNRVTAMIEHDRKRAEEQAKEDLELLDVVPSPKAPGERRSVAVATPLSHGGAGRRGTAGRGRMMPT</sequence>
<evidence type="ECO:0000313" key="4">
    <source>
        <dbReference type="Proteomes" id="UP001363151"/>
    </source>
</evidence>
<comment type="caution">
    <text evidence="3">The sequence shown here is derived from an EMBL/GenBank/DDBJ whole genome shotgun (WGS) entry which is preliminary data.</text>
</comment>
<reference evidence="3 4" key="1">
    <citation type="submission" date="2024-03" db="EMBL/GenBank/DDBJ databases">
        <title>Aureococcus anophagefferens CCMP1851 and Kratosvirus quantuckense: Draft genome of a second virus-susceptible host strain in the model system.</title>
        <authorList>
            <person name="Chase E."/>
            <person name="Truchon A.R."/>
            <person name="Schepens W."/>
            <person name="Wilhelm S.W."/>
        </authorList>
    </citation>
    <scope>NUCLEOTIDE SEQUENCE [LARGE SCALE GENOMIC DNA]</scope>
    <source>
        <strain evidence="3 4">CCMP1851</strain>
    </source>
</reference>
<proteinExistence type="predicted"/>
<feature type="region of interest" description="Disordered" evidence="1">
    <location>
        <begin position="187"/>
        <end position="223"/>
    </location>
</feature>
<evidence type="ECO:0000256" key="2">
    <source>
        <dbReference type="SAM" id="Phobius"/>
    </source>
</evidence>
<accession>A0ABR1GBZ8</accession>
<keyword evidence="2" id="KW-0472">Membrane</keyword>
<evidence type="ECO:0000256" key="1">
    <source>
        <dbReference type="SAM" id="MobiDB-lite"/>
    </source>
</evidence>
<evidence type="ECO:0008006" key="5">
    <source>
        <dbReference type="Google" id="ProtNLM"/>
    </source>
</evidence>
<evidence type="ECO:0000313" key="3">
    <source>
        <dbReference type="EMBL" id="KAK7253487.1"/>
    </source>
</evidence>
<protein>
    <recommendedName>
        <fullName evidence="5">ShKT domain-containing protein</fullName>
    </recommendedName>
</protein>
<dbReference type="EMBL" id="JBBJCI010000035">
    <property type="protein sequence ID" value="KAK7253487.1"/>
    <property type="molecule type" value="Genomic_DNA"/>
</dbReference>
<keyword evidence="4" id="KW-1185">Reference proteome</keyword>
<keyword evidence="2" id="KW-1133">Transmembrane helix</keyword>
<gene>
    <name evidence="3" type="ORF">SO694_00001936</name>
</gene>
<feature type="transmembrane region" description="Helical" evidence="2">
    <location>
        <begin position="73"/>
        <end position="94"/>
    </location>
</feature>